<dbReference type="InterPro" id="IPR011060">
    <property type="entry name" value="RibuloseP-bd_barrel"/>
</dbReference>
<sequence length="83" mass="9845">MKVKICGISDSNTLKYITDHPYPPEYIGFIVNYKKSKRFVKFKDLKKLLKIKKKKSKYVAVLVKPTDKELKKISILPFDYYQI</sequence>
<proteinExistence type="predicted"/>
<dbReference type="Gene3D" id="3.20.20.70">
    <property type="entry name" value="Aldolase class I"/>
    <property type="match status" value="1"/>
</dbReference>
<dbReference type="EMBL" id="UINC01107976">
    <property type="protein sequence ID" value="SVC73755.1"/>
    <property type="molecule type" value="Genomic_DNA"/>
</dbReference>
<evidence type="ECO:0008006" key="2">
    <source>
        <dbReference type="Google" id="ProtNLM"/>
    </source>
</evidence>
<name>A0A382PM62_9ZZZZ</name>
<evidence type="ECO:0000313" key="1">
    <source>
        <dbReference type="EMBL" id="SVC73755.1"/>
    </source>
</evidence>
<reference evidence="1" key="1">
    <citation type="submission" date="2018-05" db="EMBL/GenBank/DDBJ databases">
        <authorList>
            <person name="Lanie J.A."/>
            <person name="Ng W.-L."/>
            <person name="Kazmierczak K.M."/>
            <person name="Andrzejewski T.M."/>
            <person name="Davidsen T.M."/>
            <person name="Wayne K.J."/>
            <person name="Tettelin H."/>
            <person name="Glass J.I."/>
            <person name="Rusch D."/>
            <person name="Podicherti R."/>
            <person name="Tsui H.-C.T."/>
            <person name="Winkler M.E."/>
        </authorList>
    </citation>
    <scope>NUCLEOTIDE SEQUENCE</scope>
</reference>
<feature type="non-terminal residue" evidence="1">
    <location>
        <position position="83"/>
    </location>
</feature>
<protein>
    <recommendedName>
        <fullName evidence="2">Phosphoribosylanthranilate isomerase</fullName>
    </recommendedName>
</protein>
<dbReference type="AlphaFoldDB" id="A0A382PM62"/>
<dbReference type="SUPFAM" id="SSF51366">
    <property type="entry name" value="Ribulose-phoshate binding barrel"/>
    <property type="match status" value="1"/>
</dbReference>
<organism evidence="1">
    <name type="scientific">marine metagenome</name>
    <dbReference type="NCBI Taxonomy" id="408172"/>
    <lineage>
        <taxon>unclassified sequences</taxon>
        <taxon>metagenomes</taxon>
        <taxon>ecological metagenomes</taxon>
    </lineage>
</organism>
<accession>A0A382PM62</accession>
<dbReference type="InterPro" id="IPR013785">
    <property type="entry name" value="Aldolase_TIM"/>
</dbReference>
<gene>
    <name evidence="1" type="ORF">METZ01_LOCUS326609</name>
</gene>